<sequence>MMKIKSKFNGRFLSILLTLVMCLTLLPMTVFAEGGEPEEIKEVVATAEIEVPKLGYKPGNPKFTIISPTDKGVKIPPAQIYWLKKDDNGMFKPYFGSTFEEGRYRLGVQVRSEKNDGKYYPLSEYVTFKVNGDKWFSEKIWQYSDYSCVNCYGAEYVVTYSGEQPEEIFTVAFDTKGGTPSINPQKVKKGQKADEPADPYLFGYEFGGWYTEKECTNKFNFNTPITENITLYAKWTVKAPVEKFVVSFDKNGHGSGASITPRIVEKGKTVEEPLAPKDEGFEFGGWYTEKKCIHKFDFNTPIAENITLYAKWTEKTPEIIEIDTVDITVANLPVVGGEPTTNGITVNTEGLNFSFAKNYLVKDSKYYTIGSDRIYEAGKEYAIGVTMLLKENYKFAKDIIVNVNNNKAKIDNCDINILSIVYSFGVLQGKPKTFNVKISDSISNGKVTADKTSGIYAKSKVSLTVTPDDGYKLDKLEVVKNISDQKVTVDEYNTFEMPGSDVTITATFKEITQTAEEYNIKVIPSENGTVTPDKEKAKEGEVVKLTFDPAEGYEIDSIEVTDGSGEKIELNNATFRMPASDVTVTATFKKAEQTPVEYKITVNEPENGTVTSDRKTAKKDEIVTLTAKPNEGYDLDKLTVKDKDGQEVNVGEGNTFIMPASDVTVTATFKKAAVIYTVKFETNGGMPEPAEQKIEEGKKADKPADPAKEGYKFVDWYTEAECINRFDFATPISQNITLYARYVPVETQTYTVTFDSNGGTEVPPQTVLEGEKAIKPADPTTLSDEFDGWYIDKNFDKEFDFNTPISGDITLYAKWVPWQHFKVTFDLRGHGAQLKVQKVGVGEKAKKPNPDPAADGWKFEGWYTTAECVIPFNFGTEIMSDTTIYAKWTKVESGGDYSGPVVPIQSPVEENKHEETTVTEETPPLSPTNTEIVEDTTPLGDTDDEEIGVADYDEEDEETETDGTSDEAKPVVTDVKEETTPLGTRLPVTGGSFGIIYILIGFALSVFGLKKLKER</sequence>
<dbReference type="RefSeq" id="WP_023354604.1">
    <property type="nucleotide sequence ID" value="NZ_KI535368.1"/>
</dbReference>
<feature type="region of interest" description="Disordered" evidence="2">
    <location>
        <begin position="899"/>
        <end position="945"/>
    </location>
</feature>
<dbReference type="GO" id="GO:0030313">
    <property type="term" value="C:cell envelope"/>
    <property type="evidence" value="ECO:0007669"/>
    <property type="project" value="UniProtKB-SubCell"/>
</dbReference>
<evidence type="ECO:0000313" key="7">
    <source>
        <dbReference type="Proteomes" id="UP000018227"/>
    </source>
</evidence>
<evidence type="ECO:0000256" key="2">
    <source>
        <dbReference type="SAM" id="MobiDB-lite"/>
    </source>
</evidence>
<dbReference type="Pfam" id="PF18998">
    <property type="entry name" value="Flg_new_2"/>
    <property type="match status" value="3"/>
</dbReference>
<dbReference type="eggNOG" id="COG2247">
    <property type="taxonomic scope" value="Bacteria"/>
</dbReference>
<comment type="caution">
    <text evidence="6">The sequence shown here is derived from an EMBL/GenBank/DDBJ whole genome shotgun (WGS) entry which is preliminary data.</text>
</comment>
<feature type="transmembrane region" description="Helical" evidence="3">
    <location>
        <begin position="990"/>
        <end position="1009"/>
    </location>
</feature>
<dbReference type="InterPro" id="IPR044060">
    <property type="entry name" value="Bacterial_rp_domain"/>
</dbReference>
<protein>
    <submittedName>
        <fullName evidence="6">Repeat protein</fullName>
    </submittedName>
</protein>
<dbReference type="InterPro" id="IPR042229">
    <property type="entry name" value="Listeria/Bacterioides_rpt_sf"/>
</dbReference>
<dbReference type="NCBIfam" id="TIGR02543">
    <property type="entry name" value="List_Bact_rpt"/>
    <property type="match status" value="4"/>
</dbReference>
<feature type="domain" description="Bacterial repeat" evidence="5">
    <location>
        <begin position="518"/>
        <end position="591"/>
    </location>
</feature>
<keyword evidence="7" id="KW-1185">Reference proteome</keyword>
<evidence type="ECO:0000313" key="6">
    <source>
        <dbReference type="EMBL" id="ESL02862.1"/>
    </source>
</evidence>
<dbReference type="InterPro" id="IPR013378">
    <property type="entry name" value="InlB-like_B-rpt"/>
</dbReference>
<keyword evidence="3" id="KW-0472">Membrane</keyword>
<dbReference type="Gene3D" id="2.60.40.4270">
    <property type="entry name" value="Listeria-Bacteroides repeat domain"/>
    <property type="match status" value="5"/>
</dbReference>
<dbReference type="OrthoDB" id="1999899at2"/>
<accession>V2Y444</accession>
<feature type="chain" id="PRO_5004712211" evidence="4">
    <location>
        <begin position="33"/>
        <end position="1015"/>
    </location>
</feature>
<keyword evidence="3" id="KW-0812">Transmembrane</keyword>
<feature type="domain" description="Bacterial repeat" evidence="5">
    <location>
        <begin position="598"/>
        <end position="672"/>
    </location>
</feature>
<evidence type="ECO:0000259" key="5">
    <source>
        <dbReference type="Pfam" id="PF18998"/>
    </source>
</evidence>
<keyword evidence="4" id="KW-0732">Signal</keyword>
<dbReference type="HOGENOM" id="CLU_296967_0_0_9"/>
<comment type="subcellular location">
    <subcellularLocation>
        <location evidence="1">Cell envelope</location>
    </subcellularLocation>
</comment>
<feature type="domain" description="Bacterial repeat" evidence="5">
    <location>
        <begin position="442"/>
        <end position="511"/>
    </location>
</feature>
<dbReference type="EMBL" id="ACIL03000013">
    <property type="protein sequence ID" value="ESL02862.1"/>
    <property type="molecule type" value="Genomic_DNA"/>
</dbReference>
<dbReference type="Pfam" id="PF09479">
    <property type="entry name" value="Flg_new"/>
    <property type="match status" value="5"/>
</dbReference>
<proteinExistence type="predicted"/>
<evidence type="ECO:0000256" key="4">
    <source>
        <dbReference type="SAM" id="SignalP"/>
    </source>
</evidence>
<reference evidence="6 7" key="1">
    <citation type="submission" date="2013-06" db="EMBL/GenBank/DDBJ databases">
        <authorList>
            <person name="Weinstock G."/>
            <person name="Sodergren E."/>
            <person name="Clifton S."/>
            <person name="Fulton L."/>
            <person name="Fulton B."/>
            <person name="Courtney L."/>
            <person name="Fronick C."/>
            <person name="Harrison M."/>
            <person name="Strong C."/>
            <person name="Farmer C."/>
            <person name="Delahaunty K."/>
            <person name="Markovic C."/>
            <person name="Hall O."/>
            <person name="Minx P."/>
            <person name="Tomlinson C."/>
            <person name="Mitreva M."/>
            <person name="Nelson J."/>
            <person name="Hou S."/>
            <person name="Wollam A."/>
            <person name="Pepin K.H."/>
            <person name="Johnson M."/>
            <person name="Bhonagiri V."/>
            <person name="Nash W.E."/>
            <person name="Warren W."/>
            <person name="Chinwalla A."/>
            <person name="Mardis E.R."/>
            <person name="Wilson R.K."/>
        </authorList>
    </citation>
    <scope>NUCLEOTIDE SEQUENCE [LARGE SCALE GENOMIC DNA]</scope>
    <source>
        <strain evidence="6 7">ATCC 51271</strain>
    </source>
</reference>
<evidence type="ECO:0000256" key="1">
    <source>
        <dbReference type="ARBA" id="ARBA00004196"/>
    </source>
</evidence>
<name>V2Y444_9FIRM</name>
<dbReference type="STRING" id="592026.GCWU0000282_001732"/>
<keyword evidence="3" id="KW-1133">Transmembrane helix</keyword>
<feature type="signal peptide" evidence="4">
    <location>
        <begin position="1"/>
        <end position="32"/>
    </location>
</feature>
<gene>
    <name evidence="6" type="ORF">GCWU0000282_001732</name>
</gene>
<dbReference type="Proteomes" id="UP000018227">
    <property type="component" value="Unassembled WGS sequence"/>
</dbReference>
<dbReference type="eggNOG" id="COG4932">
    <property type="taxonomic scope" value="Bacteria"/>
</dbReference>
<evidence type="ECO:0000256" key="3">
    <source>
        <dbReference type="SAM" id="Phobius"/>
    </source>
</evidence>
<dbReference type="AlphaFoldDB" id="V2Y444"/>
<organism evidence="6 7">
    <name type="scientific">Catonella morbi ATCC 51271</name>
    <dbReference type="NCBI Taxonomy" id="592026"/>
    <lineage>
        <taxon>Bacteria</taxon>
        <taxon>Bacillati</taxon>
        <taxon>Bacillota</taxon>
        <taxon>Clostridia</taxon>
        <taxon>Lachnospirales</taxon>
        <taxon>Lachnospiraceae</taxon>
        <taxon>Catonella</taxon>
    </lineage>
</organism>